<dbReference type="InterPro" id="IPR007621">
    <property type="entry name" value="TPM_dom"/>
</dbReference>
<evidence type="ECO:0000259" key="1">
    <source>
        <dbReference type="Pfam" id="PF04536"/>
    </source>
</evidence>
<proteinExistence type="predicted"/>
<evidence type="ECO:0000313" key="3">
    <source>
        <dbReference type="Proteomes" id="UP000286715"/>
    </source>
</evidence>
<name>A0A401XLE8_9FLAO</name>
<organism evidence="2 3">
    <name type="scientific">Thermaurantimonas aggregans</name>
    <dbReference type="NCBI Taxonomy" id="2173829"/>
    <lineage>
        <taxon>Bacteria</taxon>
        <taxon>Pseudomonadati</taxon>
        <taxon>Bacteroidota</taxon>
        <taxon>Flavobacteriia</taxon>
        <taxon>Flavobacteriales</taxon>
        <taxon>Schleiferiaceae</taxon>
        <taxon>Thermaurantimonas</taxon>
    </lineage>
</organism>
<reference evidence="2 3" key="1">
    <citation type="submission" date="2018-11" db="EMBL/GenBank/DDBJ databases">
        <title>Schleiferia aggregans sp. nov., a moderately thermophilic heterotrophic bacterium isolated from microbial mats at a terrestrial hot spring.</title>
        <authorList>
            <person name="Iino T."/>
            <person name="Ohkuma M."/>
            <person name="Haruta S."/>
        </authorList>
    </citation>
    <scope>NUCLEOTIDE SEQUENCE [LARGE SCALE GENOMIC DNA]</scope>
    <source>
        <strain evidence="2 3">LA</strain>
    </source>
</reference>
<dbReference type="Pfam" id="PF04536">
    <property type="entry name" value="TPM_phosphatase"/>
    <property type="match status" value="1"/>
</dbReference>
<gene>
    <name evidence="2" type="ORF">JCM31826_13020</name>
</gene>
<feature type="domain" description="TPM" evidence="1">
    <location>
        <begin position="4"/>
        <end position="120"/>
    </location>
</feature>
<dbReference type="PANTHER" id="PTHR30373">
    <property type="entry name" value="UPF0603 PROTEIN YGCG"/>
    <property type="match status" value="1"/>
</dbReference>
<dbReference type="Proteomes" id="UP000286715">
    <property type="component" value="Unassembled WGS sequence"/>
</dbReference>
<dbReference type="OrthoDB" id="9786161at2"/>
<evidence type="ECO:0000313" key="2">
    <source>
        <dbReference type="EMBL" id="GCD77820.1"/>
    </source>
</evidence>
<dbReference type="AlphaFoldDB" id="A0A401XLE8"/>
<dbReference type="Gene3D" id="3.10.310.50">
    <property type="match status" value="1"/>
</dbReference>
<protein>
    <recommendedName>
        <fullName evidence="1">TPM domain-containing protein</fullName>
    </recommendedName>
</protein>
<keyword evidence="3" id="KW-1185">Reference proteome</keyword>
<dbReference type="EMBL" id="BHZE01000011">
    <property type="protein sequence ID" value="GCD77820.1"/>
    <property type="molecule type" value="Genomic_DNA"/>
</dbReference>
<accession>A0A401XLE8</accession>
<comment type="caution">
    <text evidence="2">The sequence shown here is derived from an EMBL/GenBank/DDBJ whole genome shotgun (WGS) entry which is preliminary data.</text>
</comment>
<dbReference type="RefSeq" id="WP_124397887.1">
    <property type="nucleotide sequence ID" value="NZ_BHZE01000011.1"/>
</dbReference>
<sequence>MLSDFLTSEEIERIEKAIEEAECVTSGEIRIHITSKHDYDDILLAAVDKFAELGMDNTQEHNGVLIFICPARKEFAIIGDEGINRLVGQDFWDATRDVMLAEFKKGLFANGIIKGVKQAGESLAKFFPGKKSSVNELPNHISYD</sequence>
<dbReference type="PANTHER" id="PTHR30373:SF8">
    <property type="entry name" value="BLL7265 PROTEIN"/>
    <property type="match status" value="1"/>
</dbReference>